<evidence type="ECO:0000256" key="5">
    <source>
        <dbReference type="ARBA" id="ARBA00021108"/>
    </source>
</evidence>
<dbReference type="Proteomes" id="UP001579974">
    <property type="component" value="Unassembled WGS sequence"/>
</dbReference>
<name>A0ABV5ACV8_9BACL</name>
<keyword evidence="9" id="KW-0808">Transferase</keyword>
<evidence type="ECO:0000256" key="8">
    <source>
        <dbReference type="ARBA" id="ARBA00047317"/>
    </source>
</evidence>
<dbReference type="InterPro" id="IPR036135">
    <property type="entry name" value="MoeA_linker/N_sf"/>
</dbReference>
<gene>
    <name evidence="11" type="ORF">KKP3000_003463</name>
</gene>
<evidence type="ECO:0000259" key="10">
    <source>
        <dbReference type="SMART" id="SM00852"/>
    </source>
</evidence>
<dbReference type="SUPFAM" id="SSF53218">
    <property type="entry name" value="Molybdenum cofactor biosynthesis proteins"/>
    <property type="match status" value="1"/>
</dbReference>
<dbReference type="InterPro" id="IPR036425">
    <property type="entry name" value="MoaB/Mog-like_dom_sf"/>
</dbReference>
<dbReference type="Gene3D" id="2.170.190.11">
    <property type="entry name" value="Molybdopterin biosynthesis moea protein, domain 3"/>
    <property type="match status" value="1"/>
</dbReference>
<dbReference type="EMBL" id="JBDXSU010000004">
    <property type="protein sequence ID" value="MFB5190070.1"/>
    <property type="molecule type" value="Genomic_DNA"/>
</dbReference>
<evidence type="ECO:0000256" key="9">
    <source>
        <dbReference type="RuleBase" id="RU365090"/>
    </source>
</evidence>
<dbReference type="Pfam" id="PF03453">
    <property type="entry name" value="MoeA_N"/>
    <property type="match status" value="1"/>
</dbReference>
<sequence>MRTICTYDEAYAIALSLAAPRRQTHQDVWTDGGMPSILADSVRSLVDLPPFHRAMMDGFAVHKDDLESTEELLIIDDIHAGEQPATSVSPGTVVEIRTGAPVPPDTSAVVRKEWVEWTSETSIRLLRQVAPGESIQVQGEDTVAGNVLLERGAVVDGQTRTVLRAAGIRQIPVFAPVRAAIVSTGSELVTNTVSTLGAGQVYAASDAFLQSSLRQLGVVVADVTYVDDDPARIEHAISRYIDKVDYILVTGGASVGDTDYATSVIRKISGTSSLPIERVWMRPGSPFLGARAGSTTIFGMSGNPAACFVQFHVLALPAIRTSLGMDTSLFSDLAVLAQPIRLKPVKHVRFHRATASLSGSEFCVLPQAGQSSGLVTGLASVNAIIRLDKQVYERGEQVRVLITNTANGRLL</sequence>
<evidence type="ECO:0000256" key="3">
    <source>
        <dbReference type="ARBA" id="ARBA00010763"/>
    </source>
</evidence>
<accession>A0ABV5ACV8</accession>
<comment type="similarity">
    <text evidence="3 9">Belongs to the MoeA family.</text>
</comment>
<evidence type="ECO:0000256" key="1">
    <source>
        <dbReference type="ARBA" id="ARBA00002901"/>
    </source>
</evidence>
<dbReference type="InterPro" id="IPR036688">
    <property type="entry name" value="MoeA_C_domain_IV_sf"/>
</dbReference>
<evidence type="ECO:0000256" key="2">
    <source>
        <dbReference type="ARBA" id="ARBA00005046"/>
    </source>
</evidence>
<dbReference type="PANTHER" id="PTHR10192">
    <property type="entry name" value="MOLYBDOPTERIN BIOSYNTHESIS PROTEIN"/>
    <property type="match status" value="1"/>
</dbReference>
<protein>
    <recommendedName>
        <fullName evidence="5 9">Molybdopterin molybdenumtransferase</fullName>
        <ecNumber evidence="4 9">2.10.1.1</ecNumber>
    </recommendedName>
</protein>
<organism evidence="11 12">
    <name type="scientific">Alicyclobacillus fastidiosus</name>
    <dbReference type="NCBI Taxonomy" id="392011"/>
    <lineage>
        <taxon>Bacteria</taxon>
        <taxon>Bacillati</taxon>
        <taxon>Bacillota</taxon>
        <taxon>Bacilli</taxon>
        <taxon>Bacillales</taxon>
        <taxon>Alicyclobacillaceae</taxon>
        <taxon>Alicyclobacillus</taxon>
    </lineage>
</organism>
<dbReference type="InterPro" id="IPR005110">
    <property type="entry name" value="MoeA_linker/N"/>
</dbReference>
<proteinExistence type="inferred from homology"/>
<dbReference type="InterPro" id="IPR005111">
    <property type="entry name" value="MoeA_C_domain_IV"/>
</dbReference>
<evidence type="ECO:0000256" key="4">
    <source>
        <dbReference type="ARBA" id="ARBA00013269"/>
    </source>
</evidence>
<dbReference type="SMART" id="SM00852">
    <property type="entry name" value="MoCF_biosynth"/>
    <property type="match status" value="1"/>
</dbReference>
<dbReference type="Pfam" id="PF00994">
    <property type="entry name" value="MoCF_biosynth"/>
    <property type="match status" value="1"/>
</dbReference>
<keyword evidence="9" id="KW-0479">Metal-binding</keyword>
<evidence type="ECO:0000313" key="11">
    <source>
        <dbReference type="EMBL" id="MFB5190070.1"/>
    </source>
</evidence>
<evidence type="ECO:0000256" key="6">
    <source>
        <dbReference type="ARBA" id="ARBA00022505"/>
    </source>
</evidence>
<comment type="cofactor">
    <cofactor evidence="9">
        <name>Mg(2+)</name>
        <dbReference type="ChEBI" id="CHEBI:18420"/>
    </cofactor>
</comment>
<keyword evidence="6 9" id="KW-0500">Molybdenum</keyword>
<dbReference type="RefSeq" id="WP_275476142.1">
    <property type="nucleotide sequence ID" value="NZ_CP162940.1"/>
</dbReference>
<dbReference type="Gene3D" id="2.40.340.10">
    <property type="entry name" value="MoeA, C-terminal, domain IV"/>
    <property type="match status" value="1"/>
</dbReference>
<comment type="caution">
    <text evidence="11">The sequence shown here is derived from an EMBL/GenBank/DDBJ whole genome shotgun (WGS) entry which is preliminary data.</text>
</comment>
<keyword evidence="9" id="KW-0460">Magnesium</keyword>
<keyword evidence="12" id="KW-1185">Reference proteome</keyword>
<comment type="pathway">
    <text evidence="2 9">Cofactor biosynthesis; molybdopterin biosynthesis.</text>
</comment>
<dbReference type="SUPFAM" id="SSF63882">
    <property type="entry name" value="MoeA N-terminal region -like"/>
    <property type="match status" value="1"/>
</dbReference>
<dbReference type="CDD" id="cd00887">
    <property type="entry name" value="MoeA"/>
    <property type="match status" value="1"/>
</dbReference>
<dbReference type="InterPro" id="IPR038987">
    <property type="entry name" value="MoeA-like"/>
</dbReference>
<dbReference type="NCBIfam" id="TIGR00177">
    <property type="entry name" value="molyb_syn"/>
    <property type="match status" value="1"/>
</dbReference>
<dbReference type="EC" id="2.10.1.1" evidence="4 9"/>
<comment type="catalytic activity">
    <reaction evidence="8">
        <text>adenylyl-molybdopterin + molybdate = Mo-molybdopterin + AMP + H(+)</text>
        <dbReference type="Rhea" id="RHEA:35047"/>
        <dbReference type="ChEBI" id="CHEBI:15378"/>
        <dbReference type="ChEBI" id="CHEBI:36264"/>
        <dbReference type="ChEBI" id="CHEBI:62727"/>
        <dbReference type="ChEBI" id="CHEBI:71302"/>
        <dbReference type="ChEBI" id="CHEBI:456215"/>
        <dbReference type="EC" id="2.10.1.1"/>
    </reaction>
</comment>
<dbReference type="InterPro" id="IPR001453">
    <property type="entry name" value="MoaB/Mog_dom"/>
</dbReference>
<reference evidence="11 12" key="1">
    <citation type="journal article" date="2024" name="Int. J. Mol. Sci.">
        <title>Exploration of Alicyclobacillus spp. Genome in Search of Antibiotic Resistance.</title>
        <authorList>
            <person name="Bucka-Kolendo J."/>
            <person name="Kiousi D.E."/>
            <person name="Dekowska A."/>
            <person name="Mikolajczuk-Szczyrba A."/>
            <person name="Karadedos D.M."/>
            <person name="Michael P."/>
            <person name="Galanis A."/>
            <person name="Sokolowska B."/>
        </authorList>
    </citation>
    <scope>NUCLEOTIDE SEQUENCE [LARGE SCALE GENOMIC DNA]</scope>
    <source>
        <strain evidence="11 12">KKP 3000</strain>
    </source>
</reference>
<dbReference type="PANTHER" id="PTHR10192:SF5">
    <property type="entry name" value="GEPHYRIN"/>
    <property type="match status" value="1"/>
</dbReference>
<comment type="function">
    <text evidence="1 9">Catalyzes the insertion of molybdate into adenylated molybdopterin with the concomitant release of AMP.</text>
</comment>
<evidence type="ECO:0000256" key="7">
    <source>
        <dbReference type="ARBA" id="ARBA00023150"/>
    </source>
</evidence>
<evidence type="ECO:0000313" key="12">
    <source>
        <dbReference type="Proteomes" id="UP001579974"/>
    </source>
</evidence>
<feature type="domain" description="MoaB/Mog" evidence="10">
    <location>
        <begin position="180"/>
        <end position="321"/>
    </location>
</feature>
<keyword evidence="7 9" id="KW-0501">Molybdenum cofactor biosynthesis</keyword>
<dbReference type="Gene3D" id="3.40.980.10">
    <property type="entry name" value="MoaB/Mog-like domain"/>
    <property type="match status" value="1"/>
</dbReference>
<dbReference type="Pfam" id="PF03454">
    <property type="entry name" value="MoeA_C"/>
    <property type="match status" value="1"/>
</dbReference>
<dbReference type="Gene3D" id="3.90.105.10">
    <property type="entry name" value="Molybdopterin biosynthesis moea protein, domain 2"/>
    <property type="match status" value="1"/>
</dbReference>
<dbReference type="SUPFAM" id="SSF63867">
    <property type="entry name" value="MoeA C-terminal domain-like"/>
    <property type="match status" value="1"/>
</dbReference>